<dbReference type="GO" id="GO:0030313">
    <property type="term" value="C:cell envelope"/>
    <property type="evidence" value="ECO:0007669"/>
    <property type="project" value="UniProtKB-SubCell"/>
</dbReference>
<accession>A0A3A6U577</accession>
<sequence>MYNKPLHCVWMFGFCLFASMTNIAAFANESPLLLTGKIASVESQSFTVPKAGDAWRYQIQWMMPEGTIAEVGQNVVVFDKSQINNKIEQLEANLLRVNAQEQSQTISLHSTILTTQFEVEQKQLELEKAQLDAAVPADFIAAKEYADNQFSLMKAQSSLTKAKQALKAAKEKQQSTLVQLKIDKQKSQLELTKALSDLDSLTLIAKLSGPVLYEQDLWKNKKYEVGDTVNIGRKVASIPAMDNLNIVAWVNEVDIDKIQFNQAVSIYLDAKPNAQFSGSINKISRQASSKVAWGESNWFQISVQFDDNTQISLLPGMSVLVETTPIMAASTKAMGSE</sequence>
<evidence type="ECO:0000256" key="2">
    <source>
        <dbReference type="ARBA" id="ARBA00023054"/>
    </source>
</evidence>
<dbReference type="Proteomes" id="UP000273022">
    <property type="component" value="Unassembled WGS sequence"/>
</dbReference>
<dbReference type="AlphaFoldDB" id="A0A3A6U577"/>
<dbReference type="PANTHER" id="PTHR32347:SF23">
    <property type="entry name" value="BLL5650 PROTEIN"/>
    <property type="match status" value="1"/>
</dbReference>
<evidence type="ECO:0000256" key="3">
    <source>
        <dbReference type="SAM" id="Coils"/>
    </source>
</evidence>
<feature type="signal peptide" evidence="4">
    <location>
        <begin position="1"/>
        <end position="27"/>
    </location>
</feature>
<evidence type="ECO:0000256" key="4">
    <source>
        <dbReference type="SAM" id="SignalP"/>
    </source>
</evidence>
<dbReference type="RefSeq" id="WP_121851837.1">
    <property type="nucleotide sequence ID" value="NZ_CP037952.1"/>
</dbReference>
<evidence type="ECO:0000256" key="1">
    <source>
        <dbReference type="ARBA" id="ARBA00004196"/>
    </source>
</evidence>
<dbReference type="OrthoDB" id="9156101at2"/>
<protein>
    <submittedName>
        <fullName evidence="5">HlyD family efflux transporter periplasmic adaptor subunit</fullName>
    </submittedName>
</protein>
<feature type="chain" id="PRO_5017193188" evidence="4">
    <location>
        <begin position="28"/>
        <end position="337"/>
    </location>
</feature>
<dbReference type="InterPro" id="IPR050465">
    <property type="entry name" value="UPF0194_transport"/>
</dbReference>
<evidence type="ECO:0000313" key="5">
    <source>
        <dbReference type="EMBL" id="RJY19353.1"/>
    </source>
</evidence>
<gene>
    <name evidence="5" type="ORF">D5R81_01200</name>
</gene>
<keyword evidence="2 3" id="KW-0175">Coiled coil</keyword>
<proteinExistence type="predicted"/>
<feature type="coiled-coil region" evidence="3">
    <location>
        <begin position="152"/>
        <end position="183"/>
    </location>
</feature>
<dbReference type="Gene3D" id="2.40.30.170">
    <property type="match status" value="1"/>
</dbReference>
<dbReference type="PANTHER" id="PTHR32347">
    <property type="entry name" value="EFFLUX SYSTEM COMPONENT YKNX-RELATED"/>
    <property type="match status" value="1"/>
</dbReference>
<organism evidence="5 6">
    <name type="scientific">Parashewanella spongiae</name>
    <dbReference type="NCBI Taxonomy" id="342950"/>
    <lineage>
        <taxon>Bacteria</taxon>
        <taxon>Pseudomonadati</taxon>
        <taxon>Pseudomonadota</taxon>
        <taxon>Gammaproteobacteria</taxon>
        <taxon>Alteromonadales</taxon>
        <taxon>Shewanellaceae</taxon>
        <taxon>Parashewanella</taxon>
    </lineage>
</organism>
<keyword evidence="4" id="KW-0732">Signal</keyword>
<dbReference type="EMBL" id="QYYH01000004">
    <property type="protein sequence ID" value="RJY19353.1"/>
    <property type="molecule type" value="Genomic_DNA"/>
</dbReference>
<comment type="subcellular location">
    <subcellularLocation>
        <location evidence="1">Cell envelope</location>
    </subcellularLocation>
</comment>
<comment type="caution">
    <text evidence="5">The sequence shown here is derived from an EMBL/GenBank/DDBJ whole genome shotgun (WGS) entry which is preliminary data.</text>
</comment>
<name>A0A3A6U577_9GAMM</name>
<evidence type="ECO:0000313" key="6">
    <source>
        <dbReference type="Proteomes" id="UP000273022"/>
    </source>
</evidence>
<reference evidence="5 6" key="1">
    <citation type="submission" date="2018-09" db="EMBL/GenBank/DDBJ databases">
        <title>Phylogeny of the Shewanellaceae, and recommendation for two new genera, Pseudoshewanella and Parashewanella.</title>
        <authorList>
            <person name="Wang G."/>
        </authorList>
    </citation>
    <scope>NUCLEOTIDE SEQUENCE [LARGE SCALE GENOMIC DNA]</scope>
    <source>
        <strain evidence="5 6">KCTC 22492</strain>
    </source>
</reference>
<keyword evidence="6" id="KW-1185">Reference proteome</keyword>